<comment type="caution">
    <text evidence="1">The sequence shown here is derived from an EMBL/GenBank/DDBJ whole genome shotgun (WGS) entry which is preliminary data.</text>
</comment>
<organism evidence="1 2">
    <name type="scientific">Goodea atripinnis</name>
    <dbReference type="NCBI Taxonomy" id="208336"/>
    <lineage>
        <taxon>Eukaryota</taxon>
        <taxon>Metazoa</taxon>
        <taxon>Chordata</taxon>
        <taxon>Craniata</taxon>
        <taxon>Vertebrata</taxon>
        <taxon>Euteleostomi</taxon>
        <taxon>Actinopterygii</taxon>
        <taxon>Neopterygii</taxon>
        <taxon>Teleostei</taxon>
        <taxon>Neoteleostei</taxon>
        <taxon>Acanthomorphata</taxon>
        <taxon>Ovalentaria</taxon>
        <taxon>Atherinomorphae</taxon>
        <taxon>Cyprinodontiformes</taxon>
        <taxon>Goodeidae</taxon>
        <taxon>Goodea</taxon>
    </lineage>
</organism>
<proteinExistence type="predicted"/>
<name>A0ABV0Q1U5_9TELE</name>
<dbReference type="EMBL" id="JAHRIO010093908">
    <property type="protein sequence ID" value="MEQ2189745.1"/>
    <property type="molecule type" value="Genomic_DNA"/>
</dbReference>
<keyword evidence="2" id="KW-1185">Reference proteome</keyword>
<evidence type="ECO:0000313" key="1">
    <source>
        <dbReference type="EMBL" id="MEQ2189745.1"/>
    </source>
</evidence>
<dbReference type="Proteomes" id="UP001476798">
    <property type="component" value="Unassembled WGS sequence"/>
</dbReference>
<gene>
    <name evidence="1" type="ORF">GOODEAATRI_028452</name>
</gene>
<evidence type="ECO:0000313" key="2">
    <source>
        <dbReference type="Proteomes" id="UP001476798"/>
    </source>
</evidence>
<reference evidence="1 2" key="1">
    <citation type="submission" date="2021-06" db="EMBL/GenBank/DDBJ databases">
        <authorList>
            <person name="Palmer J.M."/>
        </authorList>
    </citation>
    <scope>NUCLEOTIDE SEQUENCE [LARGE SCALE GENOMIC DNA]</scope>
    <source>
        <strain evidence="1 2">GA_2019</strain>
        <tissue evidence="1">Muscle</tissue>
    </source>
</reference>
<sequence>MTSKSLTSQIMFYGSFNKQIQVPGTGVCGSTKQNTKKNRACFNHVEYHIIRAAGAQVEGVCPVTGGLLVRSSALTISVVVSLGKTLYPTCLLMVRGLGGACVWRPHFCQCACLWLHRSSCV</sequence>
<accession>A0ABV0Q1U5</accession>
<protein>
    <submittedName>
        <fullName evidence="1">Uncharacterized protein</fullName>
    </submittedName>
</protein>